<reference evidence="15 16" key="1">
    <citation type="submission" date="2023-10" db="EMBL/GenBank/DDBJ databases">
        <authorList>
            <person name="Maclean D."/>
            <person name="Macfadyen A."/>
        </authorList>
    </citation>
    <scope>NUCLEOTIDE SEQUENCE [LARGE SCALE GENOMIC DNA]</scope>
</reference>
<keyword evidence="16" id="KW-1185">Reference proteome</keyword>
<dbReference type="PANTHER" id="PTHR11129">
    <property type="entry name" value="PROTEIN FARNESYLTRANSFERASE ALPHA SUBUNIT/RAB GERANYLGERANYL TRANSFERASE ALPHA SUBUNIT"/>
    <property type="match status" value="1"/>
</dbReference>
<dbReference type="Proteomes" id="UP001314263">
    <property type="component" value="Unassembled WGS sequence"/>
</dbReference>
<dbReference type="GO" id="GO:0004662">
    <property type="term" value="F:CAAX-protein geranylgeranyltransferase activity"/>
    <property type="evidence" value="ECO:0007669"/>
    <property type="project" value="UniProtKB-EC"/>
</dbReference>
<evidence type="ECO:0000256" key="5">
    <source>
        <dbReference type="ARBA" id="ARBA00022602"/>
    </source>
</evidence>
<evidence type="ECO:0000256" key="8">
    <source>
        <dbReference type="ARBA" id="ARBA00022842"/>
    </source>
</evidence>
<evidence type="ECO:0000256" key="3">
    <source>
        <dbReference type="ARBA" id="ARBA00012700"/>
    </source>
</evidence>
<dbReference type="Pfam" id="PF01239">
    <property type="entry name" value="PPTA"/>
    <property type="match status" value="4"/>
</dbReference>
<dbReference type="PANTHER" id="PTHR11129:SF1">
    <property type="entry name" value="PROTEIN FARNESYLTRANSFERASE_GERANYLGERANYLTRANSFERASE TYPE-1 SUBUNIT ALPHA"/>
    <property type="match status" value="1"/>
</dbReference>
<organism evidence="15 16">
    <name type="scientific">Coccomyxa viridis</name>
    <dbReference type="NCBI Taxonomy" id="1274662"/>
    <lineage>
        <taxon>Eukaryota</taxon>
        <taxon>Viridiplantae</taxon>
        <taxon>Chlorophyta</taxon>
        <taxon>core chlorophytes</taxon>
        <taxon>Trebouxiophyceae</taxon>
        <taxon>Trebouxiophyceae incertae sedis</taxon>
        <taxon>Coccomyxaceae</taxon>
        <taxon>Coccomyxa</taxon>
    </lineage>
</organism>
<proteinExistence type="inferred from homology"/>
<gene>
    <name evidence="15" type="ORF">CVIRNUC_002351</name>
</gene>
<evidence type="ECO:0000256" key="11">
    <source>
        <dbReference type="ARBA" id="ARBA00042436"/>
    </source>
</evidence>
<protein>
    <recommendedName>
        <fullName evidence="9">Protein farnesyltransferase/geranylgeranyltransferase type-1 subunit alpha</fullName>
        <ecNumber evidence="4">2.5.1.58</ecNumber>
        <ecNumber evidence="3">2.5.1.59</ecNumber>
    </recommendedName>
    <alternativeName>
        <fullName evidence="12">CAAX farnesyltransferase subunit alpha</fullName>
    </alternativeName>
    <alternativeName>
        <fullName evidence="11">FTase-alpha</fullName>
    </alternativeName>
    <alternativeName>
        <fullName evidence="10">Ras proteins prenyltransferase subunit alpha</fullName>
    </alternativeName>
    <alternativeName>
        <fullName evidence="13">Type I protein geranyl-geranyltransferase subunit alpha</fullName>
    </alternativeName>
</protein>
<name>A0AAV1HZV3_9CHLO</name>
<dbReference type="InterPro" id="IPR002088">
    <property type="entry name" value="Prenyl_trans_a"/>
</dbReference>
<dbReference type="EC" id="2.5.1.59" evidence="3"/>
<comment type="caution">
    <text evidence="15">The sequence shown here is derived from an EMBL/GenBank/DDBJ whole genome shotgun (WGS) entry which is preliminary data.</text>
</comment>
<evidence type="ECO:0000256" key="4">
    <source>
        <dbReference type="ARBA" id="ARBA00012702"/>
    </source>
</evidence>
<dbReference type="PROSITE" id="PS51147">
    <property type="entry name" value="PFTA"/>
    <property type="match status" value="4"/>
</dbReference>
<dbReference type="SUPFAM" id="SSF48439">
    <property type="entry name" value="Protein prenylyltransferase"/>
    <property type="match status" value="1"/>
</dbReference>
<evidence type="ECO:0000256" key="10">
    <source>
        <dbReference type="ARBA" id="ARBA00041392"/>
    </source>
</evidence>
<evidence type="ECO:0000256" key="14">
    <source>
        <dbReference type="SAM" id="MobiDB-lite"/>
    </source>
</evidence>
<evidence type="ECO:0000313" key="15">
    <source>
        <dbReference type="EMBL" id="CAK0755138.1"/>
    </source>
</evidence>
<accession>A0AAV1HZV3</accession>
<dbReference type="GO" id="GO:0005953">
    <property type="term" value="C:CAAX-protein geranylgeranyltransferase complex"/>
    <property type="evidence" value="ECO:0007669"/>
    <property type="project" value="TreeGrafter"/>
</dbReference>
<keyword evidence="5" id="KW-0637">Prenyltransferase</keyword>
<evidence type="ECO:0000256" key="9">
    <source>
        <dbReference type="ARBA" id="ARBA00040965"/>
    </source>
</evidence>
<evidence type="ECO:0000256" key="13">
    <source>
        <dbReference type="ARBA" id="ARBA00043219"/>
    </source>
</evidence>
<feature type="region of interest" description="Disordered" evidence="14">
    <location>
        <begin position="1"/>
        <end position="29"/>
    </location>
</feature>
<comment type="cofactor">
    <cofactor evidence="1">
        <name>Mg(2+)</name>
        <dbReference type="ChEBI" id="CHEBI:18420"/>
    </cofactor>
</comment>
<keyword evidence="8" id="KW-0460">Magnesium</keyword>
<dbReference type="GO" id="GO:0004660">
    <property type="term" value="F:protein farnesyltransferase activity"/>
    <property type="evidence" value="ECO:0007669"/>
    <property type="project" value="UniProtKB-EC"/>
</dbReference>
<feature type="compositionally biased region" description="Acidic residues" evidence="14">
    <location>
        <begin position="1"/>
        <end position="14"/>
    </location>
</feature>
<sequence>MAASDAEEEEEEEIVSVGPRSTVGWEDMTPIPAGPGLPPIVAVQYDAVDGALLDLFAVVIESGEISERVYNLTAQVIDINSANYTAWEIRWRCLEGLPDLFMQKEALFLDDMLELNPKNYQLWNYRRRFALKRGKGFEEEEFLYSGRCLAEDTKNYHAWAHRAAIAEAFDSWERELPIITRMLSEDARNNSAWNHRYLTVQHLLSRGSAEALLDNEMKSLEVIIIRAPHNESAWQYLCGLCSMTHDKRFQPSLQGLCLKVLKNCPTCSPALACLATIYTAHNLLFAQQGDENAAEQAASDGLHALKALEVVDPIRAIYWQLRQAQLQTVQ</sequence>
<keyword evidence="7" id="KW-0677">Repeat</keyword>
<keyword evidence="6" id="KW-0808">Transferase</keyword>
<dbReference type="GO" id="GO:0005965">
    <property type="term" value="C:protein farnesyltransferase complex"/>
    <property type="evidence" value="ECO:0007669"/>
    <property type="project" value="TreeGrafter"/>
</dbReference>
<comment type="similarity">
    <text evidence="2">Belongs to the protein prenyltransferase subunit alpha family.</text>
</comment>
<evidence type="ECO:0000256" key="7">
    <source>
        <dbReference type="ARBA" id="ARBA00022737"/>
    </source>
</evidence>
<evidence type="ECO:0000256" key="2">
    <source>
        <dbReference type="ARBA" id="ARBA00006734"/>
    </source>
</evidence>
<evidence type="ECO:0000313" key="16">
    <source>
        <dbReference type="Proteomes" id="UP001314263"/>
    </source>
</evidence>
<dbReference type="EC" id="2.5.1.58" evidence="4"/>
<evidence type="ECO:0000256" key="12">
    <source>
        <dbReference type="ARBA" id="ARBA00043086"/>
    </source>
</evidence>
<dbReference type="AlphaFoldDB" id="A0AAV1HZV3"/>
<evidence type="ECO:0000256" key="1">
    <source>
        <dbReference type="ARBA" id="ARBA00001946"/>
    </source>
</evidence>
<evidence type="ECO:0000256" key="6">
    <source>
        <dbReference type="ARBA" id="ARBA00022679"/>
    </source>
</evidence>
<dbReference type="Gene3D" id="1.25.40.120">
    <property type="entry name" value="Protein prenylyltransferase"/>
    <property type="match status" value="1"/>
</dbReference>
<dbReference type="EMBL" id="CAUYUE010000003">
    <property type="protein sequence ID" value="CAK0755138.1"/>
    <property type="molecule type" value="Genomic_DNA"/>
</dbReference>